<dbReference type="PROSITE" id="PS00113">
    <property type="entry name" value="ADENYLATE_KINASE"/>
    <property type="match status" value="1"/>
</dbReference>
<comment type="catalytic activity">
    <reaction evidence="5 7">
        <text>AMP + ATP = 2 ADP</text>
        <dbReference type="Rhea" id="RHEA:12973"/>
        <dbReference type="ChEBI" id="CHEBI:30616"/>
        <dbReference type="ChEBI" id="CHEBI:456215"/>
        <dbReference type="ChEBI" id="CHEBI:456216"/>
        <dbReference type="EC" id="2.7.4.3"/>
    </reaction>
</comment>
<dbReference type="Gene3D" id="3.40.50.300">
    <property type="entry name" value="P-loop containing nucleotide triphosphate hydrolases"/>
    <property type="match status" value="1"/>
</dbReference>
<evidence type="ECO:0000256" key="7">
    <source>
        <dbReference type="RuleBase" id="RU003331"/>
    </source>
</evidence>
<feature type="binding site" evidence="5">
    <location>
        <position position="33"/>
    </location>
    <ligand>
        <name>AMP</name>
        <dbReference type="ChEBI" id="CHEBI:456215"/>
    </ligand>
</feature>
<dbReference type="RefSeq" id="WP_200275404.1">
    <property type="nucleotide sequence ID" value="NZ_JAENII010000001.1"/>
</dbReference>
<feature type="binding site" evidence="5">
    <location>
        <begin position="12"/>
        <end position="17"/>
    </location>
    <ligand>
        <name>ATP</name>
        <dbReference type="ChEBI" id="CHEBI:30616"/>
    </ligand>
</feature>
<dbReference type="InterPro" id="IPR006259">
    <property type="entry name" value="Adenyl_kin_sub"/>
</dbReference>
<evidence type="ECO:0000256" key="5">
    <source>
        <dbReference type="HAMAP-Rule" id="MF_00235"/>
    </source>
</evidence>
<keyword evidence="2 5" id="KW-0545">Nucleotide biosynthesis</keyword>
<dbReference type="GO" id="GO:0005524">
    <property type="term" value="F:ATP binding"/>
    <property type="evidence" value="ECO:0007669"/>
    <property type="project" value="UniProtKB-UniRule"/>
</dbReference>
<keyword evidence="5 7" id="KW-0067">ATP-binding</keyword>
<dbReference type="Pfam" id="PF00406">
    <property type="entry name" value="ADK"/>
    <property type="match status" value="1"/>
</dbReference>
<organism evidence="8 9">
    <name type="scientific">Haloferula rosea</name>
    <dbReference type="NCBI Taxonomy" id="490093"/>
    <lineage>
        <taxon>Bacteria</taxon>
        <taxon>Pseudomonadati</taxon>
        <taxon>Verrucomicrobiota</taxon>
        <taxon>Verrucomicrobiia</taxon>
        <taxon>Verrucomicrobiales</taxon>
        <taxon>Verrucomicrobiaceae</taxon>
        <taxon>Haloferula</taxon>
    </lineage>
</organism>
<evidence type="ECO:0000256" key="3">
    <source>
        <dbReference type="ARBA" id="ARBA00022741"/>
    </source>
</evidence>
<dbReference type="GO" id="GO:0005737">
    <property type="term" value="C:cytoplasm"/>
    <property type="evidence" value="ECO:0007669"/>
    <property type="project" value="UniProtKB-SubCell"/>
</dbReference>
<accession>A0A934V9U1</accession>
<dbReference type="SUPFAM" id="SSF52540">
    <property type="entry name" value="P-loop containing nucleoside triphosphate hydrolases"/>
    <property type="match status" value="1"/>
</dbReference>
<dbReference type="PRINTS" id="PR00094">
    <property type="entry name" value="ADENYLTKNASE"/>
</dbReference>
<keyword evidence="1 5" id="KW-0808">Transferase</keyword>
<evidence type="ECO:0000256" key="2">
    <source>
        <dbReference type="ARBA" id="ARBA00022727"/>
    </source>
</evidence>
<feature type="binding site" evidence="5">
    <location>
        <position position="92"/>
    </location>
    <ligand>
        <name>AMP</name>
        <dbReference type="ChEBI" id="CHEBI:456215"/>
    </ligand>
</feature>
<dbReference type="Proteomes" id="UP000658278">
    <property type="component" value="Unassembled WGS sequence"/>
</dbReference>
<keyword evidence="3 5" id="KW-0547">Nucleotide-binding</keyword>
<comment type="subunit">
    <text evidence="5 7">Monomer.</text>
</comment>
<dbReference type="EMBL" id="JAENII010000001">
    <property type="protein sequence ID" value="MBK1825603.1"/>
    <property type="molecule type" value="Genomic_DNA"/>
</dbReference>
<feature type="binding site" evidence="5">
    <location>
        <position position="38"/>
    </location>
    <ligand>
        <name>AMP</name>
        <dbReference type="ChEBI" id="CHEBI:456215"/>
    </ligand>
</feature>
<dbReference type="GO" id="GO:0044209">
    <property type="term" value="P:AMP salvage"/>
    <property type="evidence" value="ECO:0007669"/>
    <property type="project" value="UniProtKB-UniRule"/>
</dbReference>
<feature type="region of interest" description="NMP" evidence="5">
    <location>
        <begin position="32"/>
        <end position="61"/>
    </location>
</feature>
<dbReference type="HAMAP" id="MF_00235">
    <property type="entry name" value="Adenylate_kinase_Adk"/>
    <property type="match status" value="1"/>
</dbReference>
<dbReference type="CDD" id="cd01428">
    <property type="entry name" value="ADK"/>
    <property type="match status" value="1"/>
</dbReference>
<dbReference type="InterPro" id="IPR033690">
    <property type="entry name" value="Adenylat_kinase_CS"/>
</dbReference>
<dbReference type="EC" id="2.7.4.3" evidence="5 7"/>
<evidence type="ECO:0000313" key="8">
    <source>
        <dbReference type="EMBL" id="MBK1825603.1"/>
    </source>
</evidence>
<protein>
    <recommendedName>
        <fullName evidence="5 7">Adenylate kinase</fullName>
        <shortName evidence="5">AK</shortName>
        <ecNumber evidence="5 7">2.7.4.3</ecNumber>
    </recommendedName>
    <alternativeName>
        <fullName evidence="5">ATP-AMP transphosphorylase</fullName>
    </alternativeName>
    <alternativeName>
        <fullName evidence="5">ATP:AMP phosphotransferase</fullName>
    </alternativeName>
    <alternativeName>
        <fullName evidence="5">Adenylate monophosphate kinase</fullName>
    </alternativeName>
</protein>
<keyword evidence="9" id="KW-1185">Reference proteome</keyword>
<keyword evidence="5" id="KW-0963">Cytoplasm</keyword>
<dbReference type="InterPro" id="IPR027417">
    <property type="entry name" value="P-loop_NTPase"/>
</dbReference>
<dbReference type="InterPro" id="IPR000850">
    <property type="entry name" value="Adenylat/UMP-CMP_kin"/>
</dbReference>
<evidence type="ECO:0000256" key="6">
    <source>
        <dbReference type="RuleBase" id="RU003330"/>
    </source>
</evidence>
<name>A0A934V9U1_9BACT</name>
<dbReference type="GO" id="GO:0004017">
    <property type="term" value="F:AMP kinase activity"/>
    <property type="evidence" value="ECO:0007669"/>
    <property type="project" value="UniProtKB-UniRule"/>
</dbReference>
<evidence type="ECO:0000256" key="4">
    <source>
        <dbReference type="ARBA" id="ARBA00022777"/>
    </source>
</evidence>
<reference evidence="8" key="1">
    <citation type="submission" date="2021-01" db="EMBL/GenBank/DDBJ databases">
        <title>Modified the classification status of verrucomicrobia.</title>
        <authorList>
            <person name="Feng X."/>
        </authorList>
    </citation>
    <scope>NUCLEOTIDE SEQUENCE</scope>
    <source>
        <strain evidence="8">KCTC 22201</strain>
    </source>
</reference>
<comment type="caution">
    <text evidence="5">Lacks conserved residue(s) required for the propagation of feature annotation.</text>
</comment>
<keyword evidence="4 5" id="KW-0418">Kinase</keyword>
<comment type="subcellular location">
    <subcellularLocation>
        <location evidence="5 7">Cytoplasm</location>
    </subcellularLocation>
</comment>
<feature type="binding site" evidence="5">
    <location>
        <position position="127"/>
    </location>
    <ligand>
        <name>ATP</name>
        <dbReference type="ChEBI" id="CHEBI:30616"/>
    </ligand>
</feature>
<comment type="similarity">
    <text evidence="5 6">Belongs to the adenylate kinase family.</text>
</comment>
<evidence type="ECO:0000313" key="9">
    <source>
        <dbReference type="Proteomes" id="UP000658278"/>
    </source>
</evidence>
<feature type="binding site" evidence="5">
    <location>
        <begin position="59"/>
        <end position="61"/>
    </location>
    <ligand>
        <name>AMP</name>
        <dbReference type="ChEBI" id="CHEBI:456215"/>
    </ligand>
</feature>
<dbReference type="PANTHER" id="PTHR23359">
    <property type="entry name" value="NUCLEOTIDE KINASE"/>
    <property type="match status" value="1"/>
</dbReference>
<evidence type="ECO:0000256" key="1">
    <source>
        <dbReference type="ARBA" id="ARBA00022679"/>
    </source>
</evidence>
<feature type="binding site" evidence="5">
    <location>
        <position position="169"/>
    </location>
    <ligand>
        <name>AMP</name>
        <dbReference type="ChEBI" id="CHEBI:456215"/>
    </ligand>
</feature>
<gene>
    <name evidence="5" type="primary">adk</name>
    <name evidence="8" type="ORF">JIN81_01115</name>
</gene>
<dbReference type="NCBIfam" id="TIGR01351">
    <property type="entry name" value="adk"/>
    <property type="match status" value="1"/>
</dbReference>
<feature type="binding site" evidence="5">
    <location>
        <begin position="85"/>
        <end position="88"/>
    </location>
    <ligand>
        <name>AMP</name>
        <dbReference type="ChEBI" id="CHEBI:456215"/>
    </ligand>
</feature>
<proteinExistence type="inferred from homology"/>
<comment type="caution">
    <text evidence="8">The sequence shown here is derived from an EMBL/GenBank/DDBJ whole genome shotgun (WGS) entry which is preliminary data.</text>
</comment>
<dbReference type="AlphaFoldDB" id="A0A934V9U1"/>
<feature type="binding site" evidence="5">
    <location>
        <position position="158"/>
    </location>
    <ligand>
        <name>AMP</name>
        <dbReference type="ChEBI" id="CHEBI:456215"/>
    </ligand>
</feature>
<comment type="pathway">
    <text evidence="5">Purine metabolism; AMP biosynthesis via salvage pathway; AMP from ADP: step 1/1.</text>
</comment>
<comment type="domain">
    <text evidence="5">Consists of three domains, a large central CORE domain and two small peripheral domains, NMPbind and LID, which undergo movements during catalysis. The LID domain closes over the site of phosphoryl transfer upon ATP binding. Assembling and dissambling the active center during each catalytic cycle provides an effective means to prevent ATP hydrolysis.</text>
</comment>
<feature type="binding site" evidence="5">
    <location>
        <position position="197"/>
    </location>
    <ligand>
        <name>ATP</name>
        <dbReference type="ChEBI" id="CHEBI:30616"/>
    </ligand>
</feature>
<comment type="function">
    <text evidence="5">Catalyzes the reversible transfer of the terminal phosphate group between ATP and AMP. Plays an important role in cellular energy homeostasis and in adenine nucleotide metabolism.</text>
</comment>
<sequence>MALHLILLGPPASGKGTQGRRLAEREELAYLSTGALLREVLRNGGPVADEVRPTLAVGGYVSDSLMCDILEDWLARHEDGWVLDGFPRTVAQDDFLKHWLAAKGQAVDGALALEVPKAELVQRIEERVECPSCGWSGQTNQLKEGFQCPSCGEKAARRDDDSLENFMHRFEEYKEHTVPVIERYRALGMLAPVDASEPIDVVSKCVEQAVNQLKSDGQKA</sequence>